<reference evidence="1 2" key="1">
    <citation type="journal article" date="2018" name="Nat. Ecol. Evol.">
        <title>Pezizomycetes genomes reveal the molecular basis of ectomycorrhizal truffle lifestyle.</title>
        <authorList>
            <person name="Murat C."/>
            <person name="Payen T."/>
            <person name="Noel B."/>
            <person name="Kuo A."/>
            <person name="Morin E."/>
            <person name="Chen J."/>
            <person name="Kohler A."/>
            <person name="Krizsan K."/>
            <person name="Balestrini R."/>
            <person name="Da Silva C."/>
            <person name="Montanini B."/>
            <person name="Hainaut M."/>
            <person name="Levati E."/>
            <person name="Barry K.W."/>
            <person name="Belfiori B."/>
            <person name="Cichocki N."/>
            <person name="Clum A."/>
            <person name="Dockter R.B."/>
            <person name="Fauchery L."/>
            <person name="Guy J."/>
            <person name="Iotti M."/>
            <person name="Le Tacon F."/>
            <person name="Lindquist E.A."/>
            <person name="Lipzen A."/>
            <person name="Malagnac F."/>
            <person name="Mello A."/>
            <person name="Molinier V."/>
            <person name="Miyauchi S."/>
            <person name="Poulain J."/>
            <person name="Riccioni C."/>
            <person name="Rubini A."/>
            <person name="Sitrit Y."/>
            <person name="Splivallo R."/>
            <person name="Traeger S."/>
            <person name="Wang M."/>
            <person name="Zifcakova L."/>
            <person name="Wipf D."/>
            <person name="Zambonelli A."/>
            <person name="Paolocci F."/>
            <person name="Nowrousian M."/>
            <person name="Ottonello S."/>
            <person name="Baldrian P."/>
            <person name="Spatafora J.W."/>
            <person name="Henrissat B."/>
            <person name="Nagy L.G."/>
            <person name="Aury J.M."/>
            <person name="Wincker P."/>
            <person name="Grigoriev I.V."/>
            <person name="Bonfante P."/>
            <person name="Martin F.M."/>
        </authorList>
    </citation>
    <scope>NUCLEOTIDE SEQUENCE [LARGE SCALE GENOMIC DNA]</scope>
    <source>
        <strain evidence="1 2">120613-1</strain>
    </source>
</reference>
<gene>
    <name evidence="1" type="ORF">L873DRAFT_1819681</name>
</gene>
<evidence type="ECO:0000313" key="1">
    <source>
        <dbReference type="EMBL" id="RPA91342.1"/>
    </source>
</evidence>
<name>A0A3N4IYV1_9PEZI</name>
<proteinExistence type="predicted"/>
<evidence type="ECO:0000313" key="2">
    <source>
        <dbReference type="Proteomes" id="UP000276215"/>
    </source>
</evidence>
<protein>
    <submittedName>
        <fullName evidence="1">Uncharacterized protein</fullName>
    </submittedName>
</protein>
<dbReference type="Proteomes" id="UP000276215">
    <property type="component" value="Unassembled WGS sequence"/>
</dbReference>
<accession>A0A3N4IYV1</accession>
<sequence>MNDPLMLDQHLYVMSGFGKTPLNSNPDAMATMCDSLAIGGTKPHLVMLQPTLLLQMLEEMEEKWYQLYNK</sequence>
<dbReference type="AlphaFoldDB" id="A0A3N4IYV1"/>
<dbReference type="EMBL" id="ML120499">
    <property type="protein sequence ID" value="RPA91342.1"/>
    <property type="molecule type" value="Genomic_DNA"/>
</dbReference>
<organism evidence="1 2">
    <name type="scientific">Choiromyces venosus 120613-1</name>
    <dbReference type="NCBI Taxonomy" id="1336337"/>
    <lineage>
        <taxon>Eukaryota</taxon>
        <taxon>Fungi</taxon>
        <taxon>Dikarya</taxon>
        <taxon>Ascomycota</taxon>
        <taxon>Pezizomycotina</taxon>
        <taxon>Pezizomycetes</taxon>
        <taxon>Pezizales</taxon>
        <taxon>Tuberaceae</taxon>
        <taxon>Choiromyces</taxon>
    </lineage>
</organism>
<keyword evidence="2" id="KW-1185">Reference proteome</keyword>